<dbReference type="InterPro" id="IPR036188">
    <property type="entry name" value="FAD/NAD-bd_sf"/>
</dbReference>
<dbReference type="PRINTS" id="PR00469">
    <property type="entry name" value="PNDRDTASEII"/>
</dbReference>
<dbReference type="PRINTS" id="PR00368">
    <property type="entry name" value="FADPNR"/>
</dbReference>
<keyword evidence="1" id="KW-0560">Oxidoreductase</keyword>
<gene>
    <name evidence="2" type="ORF">MNBD_GAMMA22-2677</name>
</gene>
<dbReference type="GO" id="GO:0004497">
    <property type="term" value="F:monooxygenase activity"/>
    <property type="evidence" value="ECO:0007669"/>
    <property type="project" value="UniProtKB-KW"/>
</dbReference>
<dbReference type="PANTHER" id="PTHR43539:SF78">
    <property type="entry name" value="FLAVIN-CONTAINING MONOOXYGENASE"/>
    <property type="match status" value="1"/>
</dbReference>
<name>A0A3B0ZV02_9ZZZZ</name>
<dbReference type="Gene3D" id="3.50.50.60">
    <property type="entry name" value="FAD/NAD(P)-binding domain"/>
    <property type="match status" value="1"/>
</dbReference>
<dbReference type="Pfam" id="PF13738">
    <property type="entry name" value="Pyr_redox_3"/>
    <property type="match status" value="1"/>
</dbReference>
<dbReference type="PANTHER" id="PTHR43539">
    <property type="entry name" value="FLAVIN-BINDING MONOOXYGENASE-LIKE PROTEIN (AFU_ORTHOLOGUE AFUA_4G09220)"/>
    <property type="match status" value="1"/>
</dbReference>
<reference evidence="2" key="1">
    <citation type="submission" date="2018-06" db="EMBL/GenBank/DDBJ databases">
        <authorList>
            <person name="Zhirakovskaya E."/>
        </authorList>
    </citation>
    <scope>NUCLEOTIDE SEQUENCE</scope>
</reference>
<dbReference type="EMBL" id="UOFS01000006">
    <property type="protein sequence ID" value="VAW91242.1"/>
    <property type="molecule type" value="Genomic_DNA"/>
</dbReference>
<protein>
    <submittedName>
        <fullName evidence="2">Monooxygenase, putative</fullName>
    </submittedName>
</protein>
<dbReference type="GO" id="GO:0050660">
    <property type="term" value="F:flavin adenine dinucleotide binding"/>
    <property type="evidence" value="ECO:0007669"/>
    <property type="project" value="TreeGrafter"/>
</dbReference>
<sequence>MINDSEYDVIIIGAGQCGVLLSYYLEQDNISYLIIEKDRAFSSWYNKRWNGFKMNTANWMNNLPGELNSINDNNLINKKQIINQFEQWSKSFSPRINFSEVKNVNFQDGYWNIESDSYSYETKIVVFAVGLNKTYIPKLPLNITSNVQQMHSINYIAPEQIKTKNVLIVGSGSSGVQICDELARIKKYNITLATSNNKYFPNSIFGISIYSYVKKLKVFDIRSKSLFGRLIRNIAQNKGDPATYPKPSTLRDNYGVVLRGKVIKIIDNIALFKNDKTLTLNDTTIIWCTGFRVDISSIIDNKLKSTLITDQGYPILKTDFESVMPNLFFIGLRFLRLVSSHSIYGAVRDAKYLALEIKSKIKQSN</sequence>
<evidence type="ECO:0000256" key="1">
    <source>
        <dbReference type="ARBA" id="ARBA00023002"/>
    </source>
</evidence>
<accession>A0A3B0ZV02</accession>
<dbReference type="SUPFAM" id="SSF51905">
    <property type="entry name" value="FAD/NAD(P)-binding domain"/>
    <property type="match status" value="2"/>
</dbReference>
<dbReference type="InterPro" id="IPR050982">
    <property type="entry name" value="Auxin_biosynth/cation_transpt"/>
</dbReference>
<organism evidence="2">
    <name type="scientific">hydrothermal vent metagenome</name>
    <dbReference type="NCBI Taxonomy" id="652676"/>
    <lineage>
        <taxon>unclassified sequences</taxon>
        <taxon>metagenomes</taxon>
        <taxon>ecological metagenomes</taxon>
    </lineage>
</organism>
<keyword evidence="2" id="KW-0503">Monooxygenase</keyword>
<dbReference type="AlphaFoldDB" id="A0A3B0ZV02"/>
<evidence type="ECO:0000313" key="2">
    <source>
        <dbReference type="EMBL" id="VAW91242.1"/>
    </source>
</evidence>
<proteinExistence type="predicted"/>